<evidence type="ECO:0000313" key="3">
    <source>
        <dbReference type="EMBL" id="MDV6299573.1"/>
    </source>
</evidence>
<gene>
    <name evidence="3" type="ORF">R3P82_10670</name>
</gene>
<dbReference type="GO" id="GO:0016787">
    <property type="term" value="F:hydrolase activity"/>
    <property type="evidence" value="ECO:0007669"/>
    <property type="project" value="UniProtKB-KW"/>
</dbReference>
<dbReference type="EMBL" id="JAWLKJ010000002">
    <property type="protein sequence ID" value="MDV6299573.1"/>
    <property type="molecule type" value="Genomic_DNA"/>
</dbReference>
<keyword evidence="3" id="KW-0378">Hydrolase</keyword>
<dbReference type="RefSeq" id="WP_317470160.1">
    <property type="nucleotide sequence ID" value="NZ_JAWLKJ010000002.1"/>
</dbReference>
<sequence>MTGALPETPPPARVTRLLDLAAGLVSARDALATARDALLTSTTRSPALDALADAVGGEARSLTEILAGVYRLVELAEDSWDDLDGPDPLPEPGRAALRATLDRAVDNALADLARLAGVAAVGPDVAGVPSAPSGPGGPSGPDGSGGLDTAATVAAWDPGPARPEPADPSDVYATVEHMPVADRRLLALAEPEAVGGTYGVPWPVRARANAVAVRAALHREQLAGTPWSPRIGRLETMARRDARRRRRSFPAFSPRRGGRMIEVVGELGPETEAVAVYVPGTGTNLDMSHVNTDVAVDLVESGGGRLAVVTFLDGEFPQDIMADAGDPRFADAMAPRLIRFCREVDRVMEIECPGAALTVVGHSYGGRIVGTAERLGLRADRVIYAESPDLGVGVAGPSDWRAPGPVRRYSLTAPGDPVELLQIRFGLRQRWSHSDLGGGAVRLDTGYFADGTPVYGTRGHGGVFDRDCGAFRAMLAVMLGGQVPLWRERRIRARHTGVDRGEEGRVVPVLRRHAVGLLLRRDQDPYGQATVLWEGPERLTTVPPATRAAREEVGVPTDAV</sequence>
<reference evidence="3" key="1">
    <citation type="submission" date="2023-10" db="EMBL/GenBank/DDBJ databases">
        <title>Development of a sustainable strategy for remediation of hydrocarbon-contaminated territories based on the waste exchange concept.</title>
        <authorList>
            <person name="Krivoruchko A."/>
        </authorList>
    </citation>
    <scope>NUCLEOTIDE SEQUENCE</scope>
    <source>
        <strain evidence="3">IEGM 1175</strain>
    </source>
</reference>
<accession>A0AAE4QZT2</accession>
<dbReference type="SUPFAM" id="SSF53474">
    <property type="entry name" value="alpha/beta-Hydrolases"/>
    <property type="match status" value="1"/>
</dbReference>
<organism evidence="3 4">
    <name type="scientific">Dietzia maris</name>
    <dbReference type="NCBI Taxonomy" id="37915"/>
    <lineage>
        <taxon>Bacteria</taxon>
        <taxon>Bacillati</taxon>
        <taxon>Actinomycetota</taxon>
        <taxon>Actinomycetes</taxon>
        <taxon>Mycobacteriales</taxon>
        <taxon>Dietziaceae</taxon>
        <taxon>Dietzia</taxon>
    </lineage>
</organism>
<evidence type="ECO:0000256" key="1">
    <source>
        <dbReference type="SAM" id="MobiDB-lite"/>
    </source>
</evidence>
<feature type="domain" description="DUF1023" evidence="2">
    <location>
        <begin position="254"/>
        <end position="393"/>
    </location>
</feature>
<protein>
    <submittedName>
        <fullName evidence="3">Alpha/beta hydrolase</fullName>
    </submittedName>
</protein>
<name>A0AAE4QZT2_9ACTN</name>
<dbReference type="Pfam" id="PF06259">
    <property type="entry name" value="Abhydrolase_8"/>
    <property type="match status" value="1"/>
</dbReference>
<feature type="compositionally biased region" description="Gly residues" evidence="1">
    <location>
        <begin position="134"/>
        <end position="146"/>
    </location>
</feature>
<dbReference type="InterPro" id="IPR029058">
    <property type="entry name" value="AB_hydrolase_fold"/>
</dbReference>
<comment type="caution">
    <text evidence="3">The sequence shown here is derived from an EMBL/GenBank/DDBJ whole genome shotgun (WGS) entry which is preliminary data.</text>
</comment>
<dbReference type="InterPro" id="IPR010427">
    <property type="entry name" value="DUF1023"/>
</dbReference>
<evidence type="ECO:0000259" key="2">
    <source>
        <dbReference type="Pfam" id="PF06259"/>
    </source>
</evidence>
<evidence type="ECO:0000313" key="4">
    <source>
        <dbReference type="Proteomes" id="UP001185873"/>
    </source>
</evidence>
<dbReference type="Proteomes" id="UP001185873">
    <property type="component" value="Unassembled WGS sequence"/>
</dbReference>
<feature type="region of interest" description="Disordered" evidence="1">
    <location>
        <begin position="127"/>
        <end position="151"/>
    </location>
</feature>
<proteinExistence type="predicted"/>
<dbReference type="AlphaFoldDB" id="A0AAE4QZT2"/>